<keyword evidence="2" id="KW-1185">Reference proteome</keyword>
<reference evidence="1 2" key="2">
    <citation type="journal article" date="2022" name="Mol. Ecol. Resour.">
        <title>The genomes of chicory, endive, great burdock and yacon provide insights into Asteraceae paleo-polyploidization history and plant inulin production.</title>
        <authorList>
            <person name="Fan W."/>
            <person name="Wang S."/>
            <person name="Wang H."/>
            <person name="Wang A."/>
            <person name="Jiang F."/>
            <person name="Liu H."/>
            <person name="Zhao H."/>
            <person name="Xu D."/>
            <person name="Zhang Y."/>
        </authorList>
    </citation>
    <scope>NUCLEOTIDE SEQUENCE [LARGE SCALE GENOMIC DNA]</scope>
    <source>
        <strain evidence="2">cv. Yunnan</strain>
        <tissue evidence="1">Leaves</tissue>
    </source>
</reference>
<protein>
    <submittedName>
        <fullName evidence="1">Uncharacterized protein</fullName>
    </submittedName>
</protein>
<accession>A0ACB9EAR0</accession>
<proteinExistence type="predicted"/>
<evidence type="ECO:0000313" key="2">
    <source>
        <dbReference type="Proteomes" id="UP001056120"/>
    </source>
</evidence>
<dbReference type="Proteomes" id="UP001056120">
    <property type="component" value="Linkage Group LG18"/>
</dbReference>
<sequence>MGQWRSLGHVLYCLKEWEGPILNGHVHWIVRDEEASEMICTLILTEYGIKKSWHKEEIISPLPEWVVWEQAYLLEYLKDGTILMVYCEDMLLECYWNIVLGRK</sequence>
<evidence type="ECO:0000313" key="1">
    <source>
        <dbReference type="EMBL" id="KAI3755668.1"/>
    </source>
</evidence>
<organism evidence="1 2">
    <name type="scientific">Smallanthus sonchifolius</name>
    <dbReference type="NCBI Taxonomy" id="185202"/>
    <lineage>
        <taxon>Eukaryota</taxon>
        <taxon>Viridiplantae</taxon>
        <taxon>Streptophyta</taxon>
        <taxon>Embryophyta</taxon>
        <taxon>Tracheophyta</taxon>
        <taxon>Spermatophyta</taxon>
        <taxon>Magnoliopsida</taxon>
        <taxon>eudicotyledons</taxon>
        <taxon>Gunneridae</taxon>
        <taxon>Pentapetalae</taxon>
        <taxon>asterids</taxon>
        <taxon>campanulids</taxon>
        <taxon>Asterales</taxon>
        <taxon>Asteraceae</taxon>
        <taxon>Asteroideae</taxon>
        <taxon>Heliantheae alliance</taxon>
        <taxon>Millerieae</taxon>
        <taxon>Smallanthus</taxon>
    </lineage>
</organism>
<gene>
    <name evidence="1" type="ORF">L1987_55474</name>
</gene>
<reference evidence="2" key="1">
    <citation type="journal article" date="2022" name="Mol. Ecol. Resour.">
        <title>The genomes of chicory, endive, great burdock and yacon provide insights into Asteraceae palaeo-polyploidization history and plant inulin production.</title>
        <authorList>
            <person name="Fan W."/>
            <person name="Wang S."/>
            <person name="Wang H."/>
            <person name="Wang A."/>
            <person name="Jiang F."/>
            <person name="Liu H."/>
            <person name="Zhao H."/>
            <person name="Xu D."/>
            <person name="Zhang Y."/>
        </authorList>
    </citation>
    <scope>NUCLEOTIDE SEQUENCE [LARGE SCALE GENOMIC DNA]</scope>
    <source>
        <strain evidence="2">cv. Yunnan</strain>
    </source>
</reference>
<name>A0ACB9EAR0_9ASTR</name>
<comment type="caution">
    <text evidence="1">The sequence shown here is derived from an EMBL/GenBank/DDBJ whole genome shotgun (WGS) entry which is preliminary data.</text>
</comment>
<dbReference type="EMBL" id="CM042035">
    <property type="protein sequence ID" value="KAI3755668.1"/>
    <property type="molecule type" value="Genomic_DNA"/>
</dbReference>